<dbReference type="GO" id="GO:0004177">
    <property type="term" value="F:aminopeptidase activity"/>
    <property type="evidence" value="ECO:0007669"/>
    <property type="project" value="UniProtKB-ARBA"/>
</dbReference>
<dbReference type="Gene3D" id="3.40.350.10">
    <property type="entry name" value="Creatinase/prolidase N-terminal domain"/>
    <property type="match status" value="1"/>
</dbReference>
<keyword evidence="3" id="KW-0464">Manganese</keyword>
<evidence type="ECO:0000313" key="7">
    <source>
        <dbReference type="Proteomes" id="UP001145050"/>
    </source>
</evidence>
<dbReference type="InterPro" id="IPR050659">
    <property type="entry name" value="Peptidase_M24B"/>
</dbReference>
<dbReference type="InterPro" id="IPR036005">
    <property type="entry name" value="Creatinase/aminopeptidase-like"/>
</dbReference>
<evidence type="ECO:0000259" key="5">
    <source>
        <dbReference type="Pfam" id="PF01321"/>
    </source>
</evidence>
<comment type="similarity">
    <text evidence="2">Belongs to the peptidase M24B family.</text>
</comment>
<dbReference type="PANTHER" id="PTHR46112:SF10">
    <property type="entry name" value="DIPEPTIDASE YKVY-RELATED"/>
    <property type="match status" value="1"/>
</dbReference>
<sequence length="369" mass="42149">MELNTYDQRLNKLKNFIEEKEVDLLMITSPVNIFYFTGFYSDPHERFMALVLERNKNQPYLFVPLLDFEAAESHSYVREILTVSDSQDPYQVLESKVGRKPTSFGVEKKNMSLYQYERLNQWSPVRDWIDIEGFITSQRISKTPEEITKIKKAIDMIEEVMEAGRKKVQVGMLEIDLLAELEYQMRRVGSDGPSFSTIVLTGKNSSLPHGQPVTTPIENNDFLLIDMGVKTEGYCSDITRTFIVGEASAKQEQMYNTVLESNQKAIESVKINQPLSKVDIAAREWIKRAGYGDYFNNRVGHGMGMEVHEEPSVHEKNADLIKLGMVFTIEPGIYIPNFGGVRIEDDVYVNEKGEVEVLTTYPKKLISVG</sequence>
<dbReference type="SUPFAM" id="SSF53092">
    <property type="entry name" value="Creatinase/prolidase N-terminal domain"/>
    <property type="match status" value="1"/>
</dbReference>
<dbReference type="InterPro" id="IPR029149">
    <property type="entry name" value="Creatin/AminoP/Spt16_N"/>
</dbReference>
<dbReference type="InterPro" id="IPR000994">
    <property type="entry name" value="Pept_M24"/>
</dbReference>
<dbReference type="Proteomes" id="UP001145050">
    <property type="component" value="Unassembled WGS sequence"/>
</dbReference>
<dbReference type="GO" id="GO:0008235">
    <property type="term" value="F:metalloexopeptidase activity"/>
    <property type="evidence" value="ECO:0007669"/>
    <property type="project" value="UniProtKB-ARBA"/>
</dbReference>
<dbReference type="Pfam" id="PF00557">
    <property type="entry name" value="Peptidase_M24"/>
    <property type="match status" value="1"/>
</dbReference>
<dbReference type="Gene3D" id="3.90.230.10">
    <property type="entry name" value="Creatinase/methionine aminopeptidase superfamily"/>
    <property type="match status" value="1"/>
</dbReference>
<comment type="caution">
    <text evidence="6">The sequence shown here is derived from an EMBL/GenBank/DDBJ whole genome shotgun (WGS) entry which is preliminary data.</text>
</comment>
<dbReference type="PANTHER" id="PTHR46112">
    <property type="entry name" value="AMINOPEPTIDASE"/>
    <property type="match status" value="1"/>
</dbReference>
<dbReference type="RefSeq" id="WP_272437267.1">
    <property type="nucleotide sequence ID" value="NZ_JAMQKB010000015.1"/>
</dbReference>
<dbReference type="SUPFAM" id="SSF55920">
    <property type="entry name" value="Creatinase/aminopeptidase"/>
    <property type="match status" value="1"/>
</dbReference>
<dbReference type="PRINTS" id="PR00599">
    <property type="entry name" value="MAPEPTIDASE"/>
</dbReference>
<keyword evidence="7" id="KW-1185">Reference proteome</keyword>
<accession>A0A9X3WV92</accession>
<evidence type="ECO:0000259" key="4">
    <source>
        <dbReference type="Pfam" id="PF00557"/>
    </source>
</evidence>
<reference evidence="6" key="1">
    <citation type="submission" date="2022-06" db="EMBL/GenBank/DDBJ databases">
        <title>Aquibacillus sp. a new bacterium isolated from soil saline samples.</title>
        <authorList>
            <person name="Galisteo C."/>
            <person name="De La Haba R."/>
            <person name="Sanchez-Porro C."/>
            <person name="Ventosa A."/>
        </authorList>
    </citation>
    <scope>NUCLEOTIDE SEQUENCE</scope>
    <source>
        <strain evidence="6">3ASR75-11</strain>
    </source>
</reference>
<organism evidence="6 7">
    <name type="scientific">Terrihalobacillus insolitus</name>
    <dbReference type="NCBI Taxonomy" id="2950438"/>
    <lineage>
        <taxon>Bacteria</taxon>
        <taxon>Bacillati</taxon>
        <taxon>Bacillota</taxon>
        <taxon>Bacilli</taxon>
        <taxon>Bacillales</taxon>
        <taxon>Bacillaceae</taxon>
        <taxon>Terrihalobacillus</taxon>
    </lineage>
</organism>
<comment type="cofactor">
    <cofactor evidence="1">
        <name>Mn(2+)</name>
        <dbReference type="ChEBI" id="CHEBI:29035"/>
    </cofactor>
</comment>
<proteinExistence type="inferred from homology"/>
<feature type="domain" description="Creatinase N-terminal" evidence="5">
    <location>
        <begin position="9"/>
        <end position="140"/>
    </location>
</feature>
<protein>
    <submittedName>
        <fullName evidence="6">Xaa-Pro peptidase family protein</fullName>
    </submittedName>
</protein>
<evidence type="ECO:0000256" key="2">
    <source>
        <dbReference type="ARBA" id="ARBA00008766"/>
    </source>
</evidence>
<evidence type="ECO:0000313" key="6">
    <source>
        <dbReference type="EMBL" id="MDC3425458.1"/>
    </source>
</evidence>
<feature type="domain" description="Peptidase M24" evidence="4">
    <location>
        <begin position="149"/>
        <end position="351"/>
    </location>
</feature>
<dbReference type="AlphaFoldDB" id="A0A9X3WV92"/>
<dbReference type="EMBL" id="JAMQKB010000015">
    <property type="protein sequence ID" value="MDC3425458.1"/>
    <property type="molecule type" value="Genomic_DNA"/>
</dbReference>
<name>A0A9X3WV92_9BACI</name>
<dbReference type="Pfam" id="PF01321">
    <property type="entry name" value="Creatinase_N"/>
    <property type="match status" value="1"/>
</dbReference>
<dbReference type="InterPro" id="IPR000587">
    <property type="entry name" value="Creatinase_N"/>
</dbReference>
<dbReference type="InterPro" id="IPR001714">
    <property type="entry name" value="Pept_M24_MAP"/>
</dbReference>
<dbReference type="CDD" id="cd01092">
    <property type="entry name" value="APP-like"/>
    <property type="match status" value="1"/>
</dbReference>
<evidence type="ECO:0000256" key="1">
    <source>
        <dbReference type="ARBA" id="ARBA00001936"/>
    </source>
</evidence>
<evidence type="ECO:0000256" key="3">
    <source>
        <dbReference type="ARBA" id="ARBA00023211"/>
    </source>
</evidence>
<gene>
    <name evidence="6" type="ORF">NC797_13200</name>
</gene>